<dbReference type="GO" id="GO:0006412">
    <property type="term" value="P:translation"/>
    <property type="evidence" value="ECO:0007669"/>
    <property type="project" value="InterPro"/>
</dbReference>
<keyword evidence="3" id="KW-0687">Ribonucleoprotein</keyword>
<reference evidence="4" key="1">
    <citation type="submission" date="2020-05" db="EMBL/GenBank/DDBJ databases">
        <title>Characterization and comparative analysis of mitochondrial genomes of the highly differentiated ciliated protists shed light on the diversity and evolution of the linear molecular architecture.</title>
        <authorList>
            <person name="Zhang T."/>
            <person name="Li C."/>
            <person name="Zhang X."/>
            <person name="Wang C."/>
            <person name="Roger A.J."/>
            <person name="Song W."/>
            <person name="Gao F."/>
        </authorList>
    </citation>
    <scope>NUCLEOTIDE SEQUENCE</scope>
</reference>
<evidence type="ECO:0000256" key="3">
    <source>
        <dbReference type="ARBA" id="ARBA00023274"/>
    </source>
</evidence>
<dbReference type="RefSeq" id="YP_010049585.1">
    <property type="nucleotide sequence ID" value="NC_054370.1"/>
</dbReference>
<dbReference type="AlphaFoldDB" id="A0A7T0M4P8"/>
<dbReference type="SUPFAM" id="SSF57716">
    <property type="entry name" value="Glucocorticoid receptor-like (DNA-binding domain)"/>
    <property type="match status" value="1"/>
</dbReference>
<dbReference type="InterPro" id="IPR001209">
    <property type="entry name" value="Ribosomal_uS14"/>
</dbReference>
<dbReference type="PANTHER" id="PTHR19836:SF19">
    <property type="entry name" value="SMALL RIBOSOMAL SUBUNIT PROTEIN US14M"/>
    <property type="match status" value="1"/>
</dbReference>
<organism evidence="4">
    <name type="scientific">Halteria grandinella</name>
    <dbReference type="NCBI Taxonomy" id="5974"/>
    <lineage>
        <taxon>Eukaryota</taxon>
        <taxon>Sar</taxon>
        <taxon>Alveolata</taxon>
        <taxon>Ciliophora</taxon>
        <taxon>Intramacronucleata</taxon>
        <taxon>Spirotrichea</taxon>
        <taxon>Stichotrichia</taxon>
        <taxon>Sporadotrichida</taxon>
        <taxon>Halteriidae</taxon>
        <taxon>Halteria</taxon>
    </lineage>
</organism>
<dbReference type="GO" id="GO:0003735">
    <property type="term" value="F:structural constituent of ribosome"/>
    <property type="evidence" value="ECO:0007669"/>
    <property type="project" value="InterPro"/>
</dbReference>
<proteinExistence type="inferred from homology"/>
<dbReference type="GO" id="GO:0005763">
    <property type="term" value="C:mitochondrial small ribosomal subunit"/>
    <property type="evidence" value="ECO:0007669"/>
    <property type="project" value="TreeGrafter"/>
</dbReference>
<gene>
    <name evidence="4" type="primary">rps14</name>
</gene>
<evidence type="ECO:0000256" key="1">
    <source>
        <dbReference type="ARBA" id="ARBA00009083"/>
    </source>
</evidence>
<dbReference type="EMBL" id="MT471317">
    <property type="protein sequence ID" value="QPL15990.1"/>
    <property type="molecule type" value="Genomic_DNA"/>
</dbReference>
<name>A0A7T0M4P8_HALGN</name>
<keyword evidence="4" id="KW-0496">Mitochondrion</keyword>
<sequence length="103" mass="12405">MMIRENRWKMLDNFKRKLFLKNELKRIILTSLIKNTNVPLHNRYFAFYNKSKLIRASSLNQQKNRCVATGRIWSTVKNTRLSRFNFRTESNNGHLPGFKRASW</sequence>
<dbReference type="Pfam" id="PF00253">
    <property type="entry name" value="Ribosomal_S14"/>
    <property type="match status" value="1"/>
</dbReference>
<comment type="similarity">
    <text evidence="1">Belongs to the universal ribosomal protein uS14 family.</text>
</comment>
<evidence type="ECO:0000313" key="4">
    <source>
        <dbReference type="EMBL" id="QPL15990.1"/>
    </source>
</evidence>
<protein>
    <submittedName>
        <fullName evidence="4">Ribosomal protein S14</fullName>
    </submittedName>
</protein>
<accession>A0A7T0M4P8</accession>
<keyword evidence="2 4" id="KW-0689">Ribosomal protein</keyword>
<evidence type="ECO:0000256" key="2">
    <source>
        <dbReference type="ARBA" id="ARBA00022980"/>
    </source>
</evidence>
<dbReference type="GeneID" id="63661417"/>
<geneLocation type="mitochondrion" evidence="4"/>
<dbReference type="Gene3D" id="1.10.287.1480">
    <property type="match status" value="1"/>
</dbReference>
<dbReference type="PANTHER" id="PTHR19836">
    <property type="entry name" value="30S RIBOSOMAL PROTEIN S14"/>
    <property type="match status" value="1"/>
</dbReference>